<comment type="caution">
    <text evidence="1">The sequence shown here is derived from an EMBL/GenBank/DDBJ whole genome shotgun (WGS) entry which is preliminary data.</text>
</comment>
<name>A0ACB7P6V0_9PEZI</name>
<keyword evidence="2" id="KW-1185">Reference proteome</keyword>
<evidence type="ECO:0000313" key="1">
    <source>
        <dbReference type="EMBL" id="KAH6628916.1"/>
    </source>
</evidence>
<evidence type="ECO:0000313" key="2">
    <source>
        <dbReference type="Proteomes" id="UP000724584"/>
    </source>
</evidence>
<gene>
    <name evidence="1" type="ORF">F5144DRAFT_537736</name>
</gene>
<accession>A0ACB7P6V0</accession>
<proteinExistence type="predicted"/>
<reference evidence="1 2" key="1">
    <citation type="journal article" date="2021" name="Nat. Commun.">
        <title>Genetic determinants of endophytism in the Arabidopsis root mycobiome.</title>
        <authorList>
            <person name="Mesny F."/>
            <person name="Miyauchi S."/>
            <person name="Thiergart T."/>
            <person name="Pickel B."/>
            <person name="Atanasova L."/>
            <person name="Karlsson M."/>
            <person name="Huettel B."/>
            <person name="Barry K.W."/>
            <person name="Haridas S."/>
            <person name="Chen C."/>
            <person name="Bauer D."/>
            <person name="Andreopoulos W."/>
            <person name="Pangilinan J."/>
            <person name="LaButti K."/>
            <person name="Riley R."/>
            <person name="Lipzen A."/>
            <person name="Clum A."/>
            <person name="Drula E."/>
            <person name="Henrissat B."/>
            <person name="Kohler A."/>
            <person name="Grigoriev I.V."/>
            <person name="Martin F.M."/>
            <person name="Hacquard S."/>
        </authorList>
    </citation>
    <scope>NUCLEOTIDE SEQUENCE [LARGE SCALE GENOMIC DNA]</scope>
    <source>
        <strain evidence="1 2">MPI-SDFR-AT-0079</strain>
    </source>
</reference>
<protein>
    <submittedName>
        <fullName evidence="1">Aquaporin-like protein</fullName>
    </submittedName>
</protein>
<dbReference type="EMBL" id="JAGIZQ010000005">
    <property type="protein sequence ID" value="KAH6628916.1"/>
    <property type="molecule type" value="Genomic_DNA"/>
</dbReference>
<sequence length="319" mass="33907">MSPSSSRPHRMLSFASEAGQNGSPTRLPMLTKPLTKRNNIVAALGEFVGTFLFLFFAFAGTQVANTPAPAPANGSDTPLPNTSNLMFISLAFGLSLMANVWAFYRVTGGLFNPAVALALFLVGGLSLVRLAVVVIAQFLGGIAAAAVVSALFPGPMTVATTLGGGASISQGLFIEMFLTAQLVFVIIMLAAEKHKSTFLAPIGIGITFFLAELVGVYFTGGSLNPARSLGPAVVNHSFPGYFWIYWLGPLLGSLLACGFYVLLKYLRWKECNPGQDWDDAEKQESEKHLTGKDASSHSESPNNGTAVEEDHRADARTEV</sequence>
<dbReference type="Proteomes" id="UP000724584">
    <property type="component" value="Unassembled WGS sequence"/>
</dbReference>
<organism evidence="1 2">
    <name type="scientific">Chaetomium tenue</name>
    <dbReference type="NCBI Taxonomy" id="1854479"/>
    <lineage>
        <taxon>Eukaryota</taxon>
        <taxon>Fungi</taxon>
        <taxon>Dikarya</taxon>
        <taxon>Ascomycota</taxon>
        <taxon>Pezizomycotina</taxon>
        <taxon>Sordariomycetes</taxon>
        <taxon>Sordariomycetidae</taxon>
        <taxon>Sordariales</taxon>
        <taxon>Chaetomiaceae</taxon>
        <taxon>Chaetomium</taxon>
    </lineage>
</organism>